<dbReference type="SMART" id="SM00984">
    <property type="entry name" value="UDPG_MGDP_dh_C"/>
    <property type="match status" value="1"/>
</dbReference>
<dbReference type="Pfam" id="PF03720">
    <property type="entry name" value="UDPG_MGDP_dh_C"/>
    <property type="match status" value="1"/>
</dbReference>
<gene>
    <name evidence="2" type="primary">rkpK_5</name>
    <name evidence="2" type="ORF">SDC9_102204</name>
</gene>
<dbReference type="GO" id="GO:0051287">
    <property type="term" value="F:NAD binding"/>
    <property type="evidence" value="ECO:0007669"/>
    <property type="project" value="InterPro"/>
</dbReference>
<comment type="caution">
    <text evidence="2">The sequence shown here is derived from an EMBL/GenBank/DDBJ whole genome shotgun (WGS) entry which is preliminary data.</text>
</comment>
<feature type="domain" description="UDP-glucose/GDP-mannose dehydrogenase C-terminal" evidence="1">
    <location>
        <begin position="22"/>
        <end position="116"/>
    </location>
</feature>
<dbReference type="InterPro" id="IPR028359">
    <property type="entry name" value="UDP_ManNAc/GlcNAc_DH"/>
</dbReference>
<proteinExistence type="predicted"/>
<dbReference type="PIRSF" id="PIRSF000124">
    <property type="entry name" value="UDPglc_GDPman_dh"/>
    <property type="match status" value="1"/>
</dbReference>
<protein>
    <submittedName>
        <fullName evidence="2">UDP-glucose 6-dehydrogenase</fullName>
        <ecNumber evidence="2">1.1.1.22</ecNumber>
    </submittedName>
</protein>
<dbReference type="InterPro" id="IPR036220">
    <property type="entry name" value="UDP-Glc/GDP-Man_DH_C_sf"/>
</dbReference>
<dbReference type="PIRSF" id="PIRSF500136">
    <property type="entry name" value="UDP_ManNAc_DH"/>
    <property type="match status" value="1"/>
</dbReference>
<dbReference type="AlphaFoldDB" id="A0A645AQS5"/>
<reference evidence="2" key="1">
    <citation type="submission" date="2019-08" db="EMBL/GenBank/DDBJ databases">
        <authorList>
            <person name="Kucharzyk K."/>
            <person name="Murdoch R.W."/>
            <person name="Higgins S."/>
            <person name="Loffler F."/>
        </authorList>
    </citation>
    <scope>NUCLEOTIDE SEQUENCE</scope>
</reference>
<dbReference type="GO" id="GO:0003979">
    <property type="term" value="F:UDP-glucose 6-dehydrogenase activity"/>
    <property type="evidence" value="ECO:0007669"/>
    <property type="project" value="UniProtKB-EC"/>
</dbReference>
<keyword evidence="2" id="KW-0560">Oxidoreductase</keyword>
<dbReference type="InterPro" id="IPR017476">
    <property type="entry name" value="UDP-Glc/GDP-Man"/>
</dbReference>
<dbReference type="PANTHER" id="PTHR43750:SF3">
    <property type="entry name" value="UDP-GLUCOSE 6-DEHYDROGENASE TUAD"/>
    <property type="match status" value="1"/>
</dbReference>
<organism evidence="2">
    <name type="scientific">bioreactor metagenome</name>
    <dbReference type="NCBI Taxonomy" id="1076179"/>
    <lineage>
        <taxon>unclassified sequences</taxon>
        <taxon>metagenomes</taxon>
        <taxon>ecological metagenomes</taxon>
    </lineage>
</organism>
<dbReference type="InterPro" id="IPR014027">
    <property type="entry name" value="UDP-Glc/GDP-Man_DH_C"/>
</dbReference>
<sequence>MPTYVYESVDKLLNDKKYKNVTILGITYKANIDDIRESPIIKLIDLLLENNYTVKVFDPFVKDFYLNENNIISACKGSDLLILGVNHDCFKILPLDEIKKEMRGNLMLDTRNYLNKEEIERKGFVYRLLGCKYNEKTTS</sequence>
<dbReference type="GO" id="GO:0000271">
    <property type="term" value="P:polysaccharide biosynthetic process"/>
    <property type="evidence" value="ECO:0007669"/>
    <property type="project" value="InterPro"/>
</dbReference>
<dbReference type="Gene3D" id="3.40.50.720">
    <property type="entry name" value="NAD(P)-binding Rossmann-like Domain"/>
    <property type="match status" value="1"/>
</dbReference>
<dbReference type="PANTHER" id="PTHR43750">
    <property type="entry name" value="UDP-GLUCOSE 6-DEHYDROGENASE TUAD"/>
    <property type="match status" value="1"/>
</dbReference>
<accession>A0A645AQS5</accession>
<evidence type="ECO:0000259" key="1">
    <source>
        <dbReference type="SMART" id="SM00984"/>
    </source>
</evidence>
<name>A0A645AQS5_9ZZZZ</name>
<dbReference type="EC" id="1.1.1.22" evidence="2"/>
<dbReference type="GO" id="GO:0016628">
    <property type="term" value="F:oxidoreductase activity, acting on the CH-CH group of donors, NAD or NADP as acceptor"/>
    <property type="evidence" value="ECO:0007669"/>
    <property type="project" value="InterPro"/>
</dbReference>
<dbReference type="SUPFAM" id="SSF52413">
    <property type="entry name" value="UDP-glucose/GDP-mannose dehydrogenase C-terminal domain"/>
    <property type="match status" value="1"/>
</dbReference>
<dbReference type="EMBL" id="VSSQ01015261">
    <property type="protein sequence ID" value="MPM55407.1"/>
    <property type="molecule type" value="Genomic_DNA"/>
</dbReference>
<evidence type="ECO:0000313" key="2">
    <source>
        <dbReference type="EMBL" id="MPM55407.1"/>
    </source>
</evidence>